<dbReference type="SUPFAM" id="SSF53850">
    <property type="entry name" value="Periplasmic binding protein-like II"/>
    <property type="match status" value="1"/>
</dbReference>
<name>A0AAU9EBF2_9BACT</name>
<proteinExistence type="predicted"/>
<dbReference type="RefSeq" id="WP_338606133.1">
    <property type="nucleotide sequence ID" value="NZ_AP028679.1"/>
</dbReference>
<sequence length="350" mass="38283">MSKGFKVRMITAVAGLAMITGTWAAASPSLAGDTLVMNINREGTAGYAVGTTIAKTLSKYSDLKISGIPYSSPVAGFRDAADGKCAIPYGSGLDLWQAYNSEGPYAKIPLKSKIYQGFYYFDANLFWITRADRDDIKSLSDINGKKVFPGKMGSGISEGFKYMLKALDIKMGKNVQMGYMDAANALKSGLVDVVGVYLVARAKAMPSWTQNIDTQVKIKIIEPSAAEVAKLKTELGKYGIGFEQLATPFKQNTGIKGKTTWMGVEWWGWHFASDVKADDAYTYLKTLFSPQAQADFKKGHKFFKGITDPKFAREMQLKGIGAVLGVPVHPGVAKYLKEVKLWQPDWKVGK</sequence>
<evidence type="ECO:0000256" key="1">
    <source>
        <dbReference type="SAM" id="SignalP"/>
    </source>
</evidence>
<protein>
    <recommendedName>
        <fullName evidence="4">TAXI family TRAP transporter solute-binding subunit</fullName>
    </recommendedName>
</protein>
<dbReference type="Gene3D" id="3.40.190.10">
    <property type="entry name" value="Periplasmic binding protein-like II"/>
    <property type="match status" value="2"/>
</dbReference>
<dbReference type="InterPro" id="IPR011852">
    <property type="entry name" value="TRAP_TAXI"/>
</dbReference>
<keyword evidence="3" id="KW-1185">Reference proteome</keyword>
<accession>A0AAU9EBF2</accession>
<dbReference type="KEGG" id="dmp:FAK_14890"/>
<evidence type="ECO:0000313" key="3">
    <source>
        <dbReference type="Proteomes" id="UP001366166"/>
    </source>
</evidence>
<dbReference type="AlphaFoldDB" id="A0AAU9EBF2"/>
<organism evidence="2 3">
    <name type="scientific">Desulfoferula mesophila</name>
    <dbReference type="NCBI Taxonomy" id="3058419"/>
    <lineage>
        <taxon>Bacteria</taxon>
        <taxon>Pseudomonadati</taxon>
        <taxon>Thermodesulfobacteriota</taxon>
        <taxon>Desulfarculia</taxon>
        <taxon>Desulfarculales</taxon>
        <taxon>Desulfarculaceae</taxon>
        <taxon>Desulfoferula</taxon>
    </lineage>
</organism>
<dbReference type="EMBL" id="AP028679">
    <property type="protein sequence ID" value="BEQ14423.1"/>
    <property type="molecule type" value="Genomic_DNA"/>
</dbReference>
<feature type="chain" id="PRO_5043369948" description="TAXI family TRAP transporter solute-binding subunit" evidence="1">
    <location>
        <begin position="25"/>
        <end position="350"/>
    </location>
</feature>
<dbReference type="Proteomes" id="UP001366166">
    <property type="component" value="Chromosome"/>
</dbReference>
<dbReference type="Pfam" id="PF16868">
    <property type="entry name" value="NMT1_3"/>
    <property type="match status" value="1"/>
</dbReference>
<evidence type="ECO:0000313" key="2">
    <source>
        <dbReference type="EMBL" id="BEQ14423.1"/>
    </source>
</evidence>
<evidence type="ECO:0008006" key="4">
    <source>
        <dbReference type="Google" id="ProtNLM"/>
    </source>
</evidence>
<feature type="signal peptide" evidence="1">
    <location>
        <begin position="1"/>
        <end position="24"/>
    </location>
</feature>
<gene>
    <name evidence="2" type="ORF">FAK_14890</name>
</gene>
<reference evidence="3" key="1">
    <citation type="journal article" date="2023" name="Arch. Microbiol.">
        <title>Desulfoferula mesophilus gen. nov. sp. nov., a mesophilic sulfate-reducing bacterium isolated from a brackish lake sediment.</title>
        <authorList>
            <person name="Watanabe T."/>
            <person name="Yabe T."/>
            <person name="Tsuji J.M."/>
            <person name="Fukui M."/>
        </authorList>
    </citation>
    <scope>NUCLEOTIDE SEQUENCE [LARGE SCALE GENOMIC DNA]</scope>
    <source>
        <strain evidence="3">12FAK</strain>
    </source>
</reference>
<keyword evidence="1" id="KW-0732">Signal</keyword>